<evidence type="ECO:0000256" key="5">
    <source>
        <dbReference type="ARBA" id="ARBA00022419"/>
    </source>
</evidence>
<keyword evidence="14" id="KW-1185">Reference proteome</keyword>
<dbReference type="PANTHER" id="PTHR30523:SF6">
    <property type="entry name" value="PHOSPHOENOLPYRUVATE CARBOXYLASE"/>
    <property type="match status" value="1"/>
</dbReference>
<dbReference type="EMBL" id="JAALLT010000001">
    <property type="protein sequence ID" value="NGP75805.1"/>
    <property type="molecule type" value="Genomic_DNA"/>
</dbReference>
<comment type="caution">
    <text evidence="13">The sequence shown here is derived from an EMBL/GenBank/DDBJ whole genome shotgun (WGS) entry which is preliminary data.</text>
</comment>
<protein>
    <recommendedName>
        <fullName evidence="5 10">Phosphoenolpyruvate carboxylase</fullName>
        <shortName evidence="10">PEPC</shortName>
        <shortName evidence="10">PEPCase</shortName>
        <ecNumber evidence="4 10">4.1.1.31</ecNumber>
    </recommendedName>
</protein>
<evidence type="ECO:0000256" key="1">
    <source>
        <dbReference type="ARBA" id="ARBA00001946"/>
    </source>
</evidence>
<dbReference type="GO" id="GO:0006099">
    <property type="term" value="P:tricarboxylic acid cycle"/>
    <property type="evidence" value="ECO:0007669"/>
    <property type="project" value="InterPro"/>
</dbReference>
<dbReference type="PANTHER" id="PTHR30523">
    <property type="entry name" value="PHOSPHOENOLPYRUVATE CARBOXYLASE"/>
    <property type="match status" value="1"/>
</dbReference>
<dbReference type="SUPFAM" id="SSF51621">
    <property type="entry name" value="Phosphoenolpyruvate/pyruvate domain"/>
    <property type="match status" value="1"/>
</dbReference>
<dbReference type="InterPro" id="IPR018129">
    <property type="entry name" value="PEP_COase_Lys_AS"/>
</dbReference>
<evidence type="ECO:0000256" key="11">
    <source>
        <dbReference type="PROSITE-ProRule" id="PRU10111"/>
    </source>
</evidence>
<dbReference type="Proteomes" id="UP000473278">
    <property type="component" value="Unassembled WGS sequence"/>
</dbReference>
<evidence type="ECO:0000256" key="8">
    <source>
        <dbReference type="ARBA" id="ARBA00023300"/>
    </source>
</evidence>
<feature type="active site" evidence="10 12">
    <location>
        <position position="594"/>
    </location>
</feature>
<evidence type="ECO:0000256" key="12">
    <source>
        <dbReference type="PROSITE-ProRule" id="PRU10112"/>
    </source>
</evidence>
<sequence>MKEEVIAYFENKSGISENLGSKIKSLSQFLENVITEKENEDLFREMASLPELAADAFDEESESSFQELQKKIREYDTAEIIKFLKYNTAFFHLVNSLEQHEITRINRQRAFDTSPENPRSESIAEAIFGLKEAGYDYEEALEIIGKLDIQPTITAHPTEARRHSVLVKQQHITSMISQLEDESFTPEERDNMVVEILNEINLLLATDEVRTEKVTVEDEVENGMFYFMNSIWETIPVLYEDLRHAFETYYGKSPELPIVLRYRSWIGSDRDGNPNVTEEVTWNTIMEQRQSILGLYLDELDELRRYLSISQNQFEISEELEESIQKDERIVPLSVRYNRLYSQEPYRRKISHIMQKLRMQLEAIEEGDNNRVIQKSGDYTAEDFQKDLELIKVSLEENGLEKVAHEGKVNDLIIRAKTFGFHMAALDIRQHSRLHEETIAELLDLAEVSENYADLPEEEKVQLLTKELSNPRPLCPIRSNISEESAKIMGVFRLIGDLLELDANSFGSYIISMTHGVSDMLEVLILAKEAGLWSLTDGVVKSSINVVPLFETIEDLEVCNELMKQIFENDLYARQIEARDSFQEIMLGYSDSNKDGGYWMANWALEKAQQKLGAVCREYEIDFRLFHGRGGTVGRGGGRSNQAILALPPISNNGRIRFTEQGEVISFRYSLSAITRRHLEQIVNAMIRVTVSEEKGRAEKEQLVKFMDDMANDSMNAYRTLIDDEEFWPWYTTITPIEHISRLPIASRPVSRSGADAADFENLRAIPWVFAWTQVRYNVPGWFGIGNVLKELVENEEQTMEKLQEWYDDWIFFKTILDNAQREMARTHLQTAEVYDISENDKFEEQITGDFNKARDAILKISGQSEILENSPVILKSIRFRNPFTYPLNMMQVELLKRWRKDKDNEELRDALFLSINGIAAAMQSTG</sequence>
<dbReference type="RefSeq" id="WP_165139431.1">
    <property type="nucleotide sequence ID" value="NZ_JAALLT010000001.1"/>
</dbReference>
<dbReference type="EC" id="4.1.1.31" evidence="4 10"/>
<proteinExistence type="inferred from homology"/>
<dbReference type="GO" id="GO:0015977">
    <property type="term" value="P:carbon fixation"/>
    <property type="evidence" value="ECO:0007669"/>
    <property type="project" value="UniProtKB-UniRule"/>
</dbReference>
<dbReference type="PROSITE" id="PS00781">
    <property type="entry name" value="PEPCASE_1"/>
    <property type="match status" value="1"/>
</dbReference>
<reference evidence="13 14" key="1">
    <citation type="submission" date="2020-02" db="EMBL/GenBank/DDBJ databases">
        <title>Balneolaceae bacterium YR4-1, complete genome.</title>
        <authorList>
            <person name="Li Y."/>
            <person name="Wu S."/>
        </authorList>
    </citation>
    <scope>NUCLEOTIDE SEQUENCE [LARGE SCALE GENOMIC DNA]</scope>
    <source>
        <strain evidence="13 14">YR4-1</strain>
    </source>
</reference>
<evidence type="ECO:0000256" key="9">
    <source>
        <dbReference type="ARBA" id="ARBA00048995"/>
    </source>
</evidence>
<comment type="catalytic activity">
    <reaction evidence="9 10">
        <text>oxaloacetate + phosphate = phosphoenolpyruvate + hydrogencarbonate</text>
        <dbReference type="Rhea" id="RHEA:28370"/>
        <dbReference type="ChEBI" id="CHEBI:16452"/>
        <dbReference type="ChEBI" id="CHEBI:17544"/>
        <dbReference type="ChEBI" id="CHEBI:43474"/>
        <dbReference type="ChEBI" id="CHEBI:58702"/>
        <dbReference type="EC" id="4.1.1.31"/>
    </reaction>
</comment>
<comment type="similarity">
    <text evidence="3 10">Belongs to the PEPCase type 1 family.</text>
</comment>
<keyword evidence="7 10" id="KW-0456">Lyase</keyword>
<evidence type="ECO:0000256" key="2">
    <source>
        <dbReference type="ARBA" id="ARBA00003670"/>
    </source>
</evidence>
<dbReference type="InterPro" id="IPR022805">
    <property type="entry name" value="PEP_COase_bac/pln-type"/>
</dbReference>
<evidence type="ECO:0000256" key="4">
    <source>
        <dbReference type="ARBA" id="ARBA00012305"/>
    </source>
</evidence>
<evidence type="ECO:0000256" key="3">
    <source>
        <dbReference type="ARBA" id="ARBA00008346"/>
    </source>
</evidence>
<dbReference type="GO" id="GO:0006107">
    <property type="term" value="P:oxaloacetate metabolic process"/>
    <property type="evidence" value="ECO:0007669"/>
    <property type="project" value="UniProtKB-UniRule"/>
</dbReference>
<dbReference type="PRINTS" id="PR00150">
    <property type="entry name" value="PEPCARBXLASE"/>
</dbReference>
<evidence type="ECO:0000313" key="13">
    <source>
        <dbReference type="EMBL" id="NGP75805.1"/>
    </source>
</evidence>
<evidence type="ECO:0000313" key="14">
    <source>
        <dbReference type="Proteomes" id="UP000473278"/>
    </source>
</evidence>
<comment type="subunit">
    <text evidence="10">Homotetramer.</text>
</comment>
<dbReference type="NCBIfam" id="NF000584">
    <property type="entry name" value="PRK00009.1"/>
    <property type="match status" value="1"/>
</dbReference>
<keyword evidence="6 10" id="KW-0460">Magnesium</keyword>
<name>A0A6M1T148_9BACT</name>
<evidence type="ECO:0000256" key="6">
    <source>
        <dbReference type="ARBA" id="ARBA00022842"/>
    </source>
</evidence>
<dbReference type="GO" id="GO:0008964">
    <property type="term" value="F:phosphoenolpyruvate carboxylase activity"/>
    <property type="evidence" value="ECO:0007669"/>
    <property type="project" value="UniProtKB-UniRule"/>
</dbReference>
<keyword evidence="8 10" id="KW-0120">Carbon dioxide fixation</keyword>
<dbReference type="HAMAP" id="MF_00595">
    <property type="entry name" value="PEPcase_type1"/>
    <property type="match status" value="1"/>
</dbReference>
<dbReference type="PROSITE" id="PS00393">
    <property type="entry name" value="PEPCASE_2"/>
    <property type="match status" value="1"/>
</dbReference>
<accession>A0A6M1T148</accession>
<evidence type="ECO:0000256" key="7">
    <source>
        <dbReference type="ARBA" id="ARBA00023239"/>
    </source>
</evidence>
<dbReference type="InterPro" id="IPR015813">
    <property type="entry name" value="Pyrv/PenolPyrv_kinase-like_dom"/>
</dbReference>
<gene>
    <name evidence="10 13" type="primary">ppc</name>
    <name evidence="13" type="ORF">G3570_04120</name>
</gene>
<dbReference type="InterPro" id="IPR021135">
    <property type="entry name" value="PEP_COase"/>
</dbReference>
<keyword evidence="13" id="KW-0670">Pyruvate</keyword>
<dbReference type="GO" id="GO:0005829">
    <property type="term" value="C:cytosol"/>
    <property type="evidence" value="ECO:0007669"/>
    <property type="project" value="TreeGrafter"/>
</dbReference>
<dbReference type="Pfam" id="PF00311">
    <property type="entry name" value="PEPcase"/>
    <property type="match status" value="1"/>
</dbReference>
<dbReference type="AlphaFoldDB" id="A0A6M1T148"/>
<evidence type="ECO:0000256" key="10">
    <source>
        <dbReference type="HAMAP-Rule" id="MF_00595"/>
    </source>
</evidence>
<organism evidence="13 14">
    <name type="scientific">Halalkalibaculum roseum</name>
    <dbReference type="NCBI Taxonomy" id="2709311"/>
    <lineage>
        <taxon>Bacteria</taxon>
        <taxon>Pseudomonadati</taxon>
        <taxon>Balneolota</taxon>
        <taxon>Balneolia</taxon>
        <taxon>Balneolales</taxon>
        <taxon>Balneolaceae</taxon>
        <taxon>Halalkalibaculum</taxon>
    </lineage>
</organism>
<dbReference type="Gene3D" id="1.20.1440.90">
    <property type="entry name" value="Phosphoenolpyruvate/pyruvate domain"/>
    <property type="match status" value="1"/>
</dbReference>
<dbReference type="InterPro" id="IPR033129">
    <property type="entry name" value="PEPCASE_His_AS"/>
</dbReference>
<comment type="cofactor">
    <cofactor evidence="1 10">
        <name>Mg(2+)</name>
        <dbReference type="ChEBI" id="CHEBI:18420"/>
    </cofactor>
</comment>
<dbReference type="GO" id="GO:0000287">
    <property type="term" value="F:magnesium ion binding"/>
    <property type="evidence" value="ECO:0007669"/>
    <property type="project" value="UniProtKB-UniRule"/>
</dbReference>
<comment type="function">
    <text evidence="2 10">Forms oxaloacetate, a four-carbon dicarboxylic acid source for the tricarboxylic acid cycle.</text>
</comment>
<feature type="active site" evidence="10 11">
    <location>
        <position position="156"/>
    </location>
</feature>